<dbReference type="CDD" id="cd04645">
    <property type="entry name" value="LbH_gamma_CA_like"/>
    <property type="match status" value="1"/>
</dbReference>
<dbReference type="PANTHER" id="PTHR13061:SF29">
    <property type="entry name" value="GAMMA CARBONIC ANHYDRASE-LIKE 1, MITOCHONDRIAL-RELATED"/>
    <property type="match status" value="1"/>
</dbReference>
<dbReference type="RefSeq" id="WP_253887680.1">
    <property type="nucleotide sequence ID" value="NZ_BAAAVB010000009.1"/>
</dbReference>
<dbReference type="Gene3D" id="2.160.10.10">
    <property type="entry name" value="Hexapeptide repeat proteins"/>
    <property type="match status" value="1"/>
</dbReference>
<dbReference type="InterPro" id="IPR050484">
    <property type="entry name" value="Transf_Hexapept/Carb_Anhydrase"/>
</dbReference>
<keyword evidence="2" id="KW-1185">Reference proteome</keyword>
<gene>
    <name evidence="1" type="ORF">LV75_003241</name>
</gene>
<dbReference type="InterPro" id="IPR001451">
    <property type="entry name" value="Hexapep"/>
</dbReference>
<dbReference type="Proteomes" id="UP001205185">
    <property type="component" value="Unassembled WGS sequence"/>
</dbReference>
<proteinExistence type="predicted"/>
<dbReference type="EMBL" id="JAMTCO010000007">
    <property type="protein sequence ID" value="MCP2270740.1"/>
    <property type="molecule type" value="Genomic_DNA"/>
</dbReference>
<reference evidence="1 2" key="1">
    <citation type="submission" date="2022-06" db="EMBL/GenBank/DDBJ databases">
        <title>Genomic Encyclopedia of Archaeal and Bacterial Type Strains, Phase II (KMG-II): from individual species to whole genera.</title>
        <authorList>
            <person name="Goeker M."/>
        </authorList>
    </citation>
    <scope>NUCLEOTIDE SEQUENCE [LARGE SCALE GENOMIC DNA]</scope>
    <source>
        <strain evidence="1 2">DSM 44255</strain>
    </source>
</reference>
<dbReference type="Pfam" id="PF00132">
    <property type="entry name" value="Hexapep"/>
    <property type="match status" value="1"/>
</dbReference>
<name>A0ABT1IDM9_9PSEU</name>
<dbReference type="SUPFAM" id="SSF51161">
    <property type="entry name" value="Trimeric LpxA-like enzymes"/>
    <property type="match status" value="1"/>
</dbReference>
<comment type="caution">
    <text evidence="1">The sequence shown here is derived from an EMBL/GenBank/DDBJ whole genome shotgun (WGS) entry which is preliminary data.</text>
</comment>
<dbReference type="InterPro" id="IPR011004">
    <property type="entry name" value="Trimer_LpxA-like_sf"/>
</dbReference>
<evidence type="ECO:0000313" key="1">
    <source>
        <dbReference type="EMBL" id="MCP2270740.1"/>
    </source>
</evidence>
<protein>
    <submittedName>
        <fullName evidence="1">Carbonic anhydrase or acetyltransferase, isoleucine patch superfamily</fullName>
    </submittedName>
</protein>
<dbReference type="InterPro" id="IPR047324">
    <property type="entry name" value="LbH_gamma_CA-like"/>
</dbReference>
<sequence length="189" mass="19382">MPLYSFEGKRPKVDPSAWIAPTATLIGDVTVEAGASVWYGAVIRADFGPVVIRAGANVQDNSVIHVNANGCEVGANATIGHLCVVHDCVIGAQALIGNGATIQDGAVIGERALVAAGAMVGPGTEIPPEVVAMGVPAKRQVPLEGTPKVWVDHNATVYQHLARRHAAGIREVTAGSDAEEHAGSGAEEL</sequence>
<dbReference type="PANTHER" id="PTHR13061">
    <property type="entry name" value="DYNACTIN SUBUNIT P25"/>
    <property type="match status" value="1"/>
</dbReference>
<accession>A0ABT1IDM9</accession>
<evidence type="ECO:0000313" key="2">
    <source>
        <dbReference type="Proteomes" id="UP001205185"/>
    </source>
</evidence>
<organism evidence="1 2">
    <name type="scientific">Actinokineospora diospyrosa</name>
    <dbReference type="NCBI Taxonomy" id="103728"/>
    <lineage>
        <taxon>Bacteria</taxon>
        <taxon>Bacillati</taxon>
        <taxon>Actinomycetota</taxon>
        <taxon>Actinomycetes</taxon>
        <taxon>Pseudonocardiales</taxon>
        <taxon>Pseudonocardiaceae</taxon>
        <taxon>Actinokineospora</taxon>
    </lineage>
</organism>